<comment type="similarity">
    <text evidence="2">Belongs to the metallo-beta-lactamase superfamily.</text>
</comment>
<evidence type="ECO:0000313" key="7">
    <source>
        <dbReference type="EMBL" id="MCZ4586268.1"/>
    </source>
</evidence>
<evidence type="ECO:0000313" key="10">
    <source>
        <dbReference type="Proteomes" id="UP001231166"/>
    </source>
</evidence>
<dbReference type="PANTHER" id="PTHR42978:SF2">
    <property type="entry name" value="102 KBASES UNSTABLE REGION: FROM 1 TO 119443"/>
    <property type="match status" value="1"/>
</dbReference>
<dbReference type="AlphaFoldDB" id="A0AAX3Y894"/>
<dbReference type="EMBL" id="CP130953">
    <property type="protein sequence ID" value="WLF44729.1"/>
    <property type="molecule type" value="Genomic_DNA"/>
</dbReference>
<evidence type="ECO:0000313" key="9">
    <source>
        <dbReference type="Proteomes" id="UP001066327"/>
    </source>
</evidence>
<gene>
    <name evidence="7" type="ORF">O4328_21700</name>
    <name evidence="8" type="ORF">Q5707_22640</name>
</gene>
<dbReference type="GO" id="GO:0016787">
    <property type="term" value="F:hydrolase activity"/>
    <property type="evidence" value="ECO:0007669"/>
    <property type="project" value="UniProtKB-KW"/>
</dbReference>
<evidence type="ECO:0000256" key="2">
    <source>
        <dbReference type="ARBA" id="ARBA00007749"/>
    </source>
</evidence>
<keyword evidence="5" id="KW-0862">Zinc</keyword>
<evidence type="ECO:0000256" key="3">
    <source>
        <dbReference type="ARBA" id="ARBA00022723"/>
    </source>
</evidence>
<dbReference type="InterPro" id="IPR001279">
    <property type="entry name" value="Metallo-B-lactamas"/>
</dbReference>
<sequence length="263" mass="29467">MPKNARNTAKRLWALDAPTMDMDAGELVVGAEGKVTIPLPAFLIEHDQGLIMFDTSFAPILNEDPYAYFGDLVDVYNVQSHPGQRIDRQIASLGFRPEDITHVILSHTHSDHSGGLYLFPQAKFYIGPGEYDFAADPPADSAQFYRFADDLEPVKNFDWTTLYAPQTDLFGDGAVTIMHTPGHSPGELSLIVELPSQRLVLTGDTVHLREGLDKCQPDPFDWDHDQARASIEKLRRLEEGGARLWIAHDMEDWKHFGALVPQE</sequence>
<keyword evidence="4" id="KW-0378">Hydrolase</keyword>
<dbReference type="Pfam" id="PF00753">
    <property type="entry name" value="Lactamase_B"/>
    <property type="match status" value="1"/>
</dbReference>
<accession>A0AAX3Y894</accession>
<dbReference type="InterPro" id="IPR036866">
    <property type="entry name" value="RibonucZ/Hydroxyglut_hydro"/>
</dbReference>
<keyword evidence="3" id="KW-0479">Metal-binding</keyword>
<dbReference type="Gene3D" id="3.60.15.10">
    <property type="entry name" value="Ribonuclease Z/Hydroxyacylglutathione hydrolase-like"/>
    <property type="match status" value="1"/>
</dbReference>
<dbReference type="Proteomes" id="UP001231166">
    <property type="component" value="Chromosome"/>
</dbReference>
<organism evidence="8 10">
    <name type="scientific">Rhodococcus opacus</name>
    <name type="common">Nocardia opaca</name>
    <dbReference type="NCBI Taxonomy" id="37919"/>
    <lineage>
        <taxon>Bacteria</taxon>
        <taxon>Bacillati</taxon>
        <taxon>Actinomycetota</taxon>
        <taxon>Actinomycetes</taxon>
        <taxon>Mycobacteriales</taxon>
        <taxon>Nocardiaceae</taxon>
        <taxon>Rhodococcus</taxon>
    </lineage>
</organism>
<dbReference type="EMBL" id="JAPWIS010000011">
    <property type="protein sequence ID" value="MCZ4586268.1"/>
    <property type="molecule type" value="Genomic_DNA"/>
</dbReference>
<reference evidence="7" key="1">
    <citation type="submission" date="2022-12" db="EMBL/GenBank/DDBJ databases">
        <authorList>
            <person name="Krivoruchko A.V."/>
            <person name="Elkin A."/>
        </authorList>
    </citation>
    <scope>NUCLEOTIDE SEQUENCE</scope>
    <source>
        <strain evidence="7">IEGM 249</strain>
    </source>
</reference>
<dbReference type="RefSeq" id="WP_240482929.1">
    <property type="nucleotide sequence ID" value="NZ_CAJUXZ010000001.1"/>
</dbReference>
<name>A0AAX3Y894_RHOOP</name>
<protein>
    <submittedName>
        <fullName evidence="8">N-acyl homoserine lactonase family protein</fullName>
    </submittedName>
</protein>
<dbReference type="SUPFAM" id="SSF56281">
    <property type="entry name" value="Metallo-hydrolase/oxidoreductase"/>
    <property type="match status" value="1"/>
</dbReference>
<evidence type="ECO:0000259" key="6">
    <source>
        <dbReference type="SMART" id="SM00849"/>
    </source>
</evidence>
<dbReference type="SMART" id="SM00849">
    <property type="entry name" value="Lactamase_B"/>
    <property type="match status" value="1"/>
</dbReference>
<dbReference type="CDD" id="cd07729">
    <property type="entry name" value="AHL_lactonase_MBL-fold"/>
    <property type="match status" value="1"/>
</dbReference>
<keyword evidence="9" id="KW-1185">Reference proteome</keyword>
<evidence type="ECO:0000256" key="4">
    <source>
        <dbReference type="ARBA" id="ARBA00022801"/>
    </source>
</evidence>
<feature type="domain" description="Metallo-beta-lactamase" evidence="6">
    <location>
        <begin position="38"/>
        <end position="248"/>
    </location>
</feature>
<dbReference type="Proteomes" id="UP001066327">
    <property type="component" value="Unassembled WGS sequence"/>
</dbReference>
<evidence type="ECO:0000256" key="1">
    <source>
        <dbReference type="ARBA" id="ARBA00001947"/>
    </source>
</evidence>
<evidence type="ECO:0000313" key="8">
    <source>
        <dbReference type="EMBL" id="WLF44729.1"/>
    </source>
</evidence>
<proteinExistence type="inferred from homology"/>
<dbReference type="GO" id="GO:0046872">
    <property type="term" value="F:metal ion binding"/>
    <property type="evidence" value="ECO:0007669"/>
    <property type="project" value="UniProtKB-KW"/>
</dbReference>
<evidence type="ECO:0000256" key="5">
    <source>
        <dbReference type="ARBA" id="ARBA00022833"/>
    </source>
</evidence>
<dbReference type="InterPro" id="IPR051013">
    <property type="entry name" value="MBL_superfamily_lactonases"/>
</dbReference>
<comment type="cofactor">
    <cofactor evidence="1">
        <name>Zn(2+)</name>
        <dbReference type="ChEBI" id="CHEBI:29105"/>
    </cofactor>
</comment>
<reference evidence="8" key="2">
    <citation type="submission" date="2023-07" db="EMBL/GenBank/DDBJ databases">
        <title>Genomic analysis of Rhodococcus opacus VOC-14 with glycol ethers degradation activity.</title>
        <authorList>
            <person name="Narkevich D.A."/>
            <person name="Hlushen A.M."/>
            <person name="Akhremchuk A.E."/>
            <person name="Sikolenko M.A."/>
            <person name="Valentovich L.N."/>
        </authorList>
    </citation>
    <scope>NUCLEOTIDE SEQUENCE</scope>
    <source>
        <strain evidence="8">VOC-14</strain>
    </source>
</reference>
<dbReference type="PANTHER" id="PTHR42978">
    <property type="entry name" value="QUORUM-QUENCHING LACTONASE YTNP-RELATED-RELATED"/>
    <property type="match status" value="1"/>
</dbReference>